<proteinExistence type="predicted"/>
<feature type="compositionally biased region" description="Polar residues" evidence="1">
    <location>
        <begin position="119"/>
        <end position="155"/>
    </location>
</feature>
<accession>A0AAD2E129</accession>
<name>A0AAD2E129_9LAMI</name>
<feature type="region of interest" description="Disordered" evidence="1">
    <location>
        <begin position="117"/>
        <end position="156"/>
    </location>
</feature>
<organism evidence="2 3">
    <name type="scientific">Fraxinus pennsylvanica</name>
    <dbReference type="NCBI Taxonomy" id="56036"/>
    <lineage>
        <taxon>Eukaryota</taxon>
        <taxon>Viridiplantae</taxon>
        <taxon>Streptophyta</taxon>
        <taxon>Embryophyta</taxon>
        <taxon>Tracheophyta</taxon>
        <taxon>Spermatophyta</taxon>
        <taxon>Magnoliopsida</taxon>
        <taxon>eudicotyledons</taxon>
        <taxon>Gunneridae</taxon>
        <taxon>Pentapetalae</taxon>
        <taxon>asterids</taxon>
        <taxon>lamiids</taxon>
        <taxon>Lamiales</taxon>
        <taxon>Oleaceae</taxon>
        <taxon>Oleeae</taxon>
        <taxon>Fraxinus</taxon>
    </lineage>
</organism>
<dbReference type="Proteomes" id="UP000834106">
    <property type="component" value="Chromosome 12"/>
</dbReference>
<evidence type="ECO:0000256" key="1">
    <source>
        <dbReference type="SAM" id="MobiDB-lite"/>
    </source>
</evidence>
<protein>
    <submittedName>
        <fullName evidence="2">Uncharacterized protein</fullName>
    </submittedName>
</protein>
<sequence>MSSGYKTPKRKHNLESRVSPLIQSPPATMTATTPISQVTPEINIPPVPPSQLPVLNHGEADNNTITKEYPYSTSTVTANWNVSSSARLCLRRSKSSPPLFAASADCSTAQELGTAAPQVPNSGIFASQSPLPASSEIRTSKNPSSNPSNLRTSKPSPRVPRAFLAVALPRIARRGSIQKLEDFSILGLFFFLP</sequence>
<reference evidence="2" key="1">
    <citation type="submission" date="2023-05" db="EMBL/GenBank/DDBJ databases">
        <authorList>
            <person name="Huff M."/>
        </authorList>
    </citation>
    <scope>NUCLEOTIDE SEQUENCE</scope>
</reference>
<evidence type="ECO:0000313" key="3">
    <source>
        <dbReference type="Proteomes" id="UP000834106"/>
    </source>
</evidence>
<dbReference type="EMBL" id="OU503047">
    <property type="protein sequence ID" value="CAI9772273.1"/>
    <property type="molecule type" value="Genomic_DNA"/>
</dbReference>
<evidence type="ECO:0000313" key="2">
    <source>
        <dbReference type="EMBL" id="CAI9772273.1"/>
    </source>
</evidence>
<keyword evidence="3" id="KW-1185">Reference proteome</keyword>
<gene>
    <name evidence="2" type="ORF">FPE_LOCUS19703</name>
</gene>
<dbReference type="AlphaFoldDB" id="A0AAD2E129"/>